<name>A0AB34GAH5_9HYPO</name>
<organism evidence="2 3">
    <name type="scientific">Purpureocillium lavendulum</name>
    <dbReference type="NCBI Taxonomy" id="1247861"/>
    <lineage>
        <taxon>Eukaryota</taxon>
        <taxon>Fungi</taxon>
        <taxon>Dikarya</taxon>
        <taxon>Ascomycota</taxon>
        <taxon>Pezizomycotina</taxon>
        <taxon>Sordariomycetes</taxon>
        <taxon>Hypocreomycetidae</taxon>
        <taxon>Hypocreales</taxon>
        <taxon>Ophiocordycipitaceae</taxon>
        <taxon>Purpureocillium</taxon>
    </lineage>
</organism>
<evidence type="ECO:0000313" key="2">
    <source>
        <dbReference type="EMBL" id="KAJ6447135.1"/>
    </source>
</evidence>
<reference evidence="2" key="1">
    <citation type="submission" date="2023-01" db="EMBL/GenBank/DDBJ databases">
        <title>The growth and conidiation of Purpureocillium lavendulum are regulated by nitrogen source and histone H3K14 acetylation.</title>
        <authorList>
            <person name="Tang P."/>
            <person name="Han J."/>
            <person name="Zhang C."/>
            <person name="Tang P."/>
            <person name="Qi F."/>
            <person name="Zhang K."/>
            <person name="Liang L."/>
        </authorList>
    </citation>
    <scope>NUCLEOTIDE SEQUENCE</scope>
    <source>
        <strain evidence="2">YMF1.00683</strain>
    </source>
</reference>
<feature type="region of interest" description="Disordered" evidence="1">
    <location>
        <begin position="1"/>
        <end position="24"/>
    </location>
</feature>
<accession>A0AB34GAH5</accession>
<dbReference type="AlphaFoldDB" id="A0AB34GAH5"/>
<comment type="caution">
    <text evidence="2">The sequence shown here is derived from an EMBL/GenBank/DDBJ whole genome shotgun (WGS) entry which is preliminary data.</text>
</comment>
<dbReference type="Proteomes" id="UP001163105">
    <property type="component" value="Unassembled WGS sequence"/>
</dbReference>
<evidence type="ECO:0000313" key="3">
    <source>
        <dbReference type="Proteomes" id="UP001163105"/>
    </source>
</evidence>
<protein>
    <submittedName>
        <fullName evidence="2">Uncharacterized protein</fullName>
    </submittedName>
</protein>
<evidence type="ECO:0000256" key="1">
    <source>
        <dbReference type="SAM" id="MobiDB-lite"/>
    </source>
</evidence>
<dbReference type="EMBL" id="JAQHRD010000001">
    <property type="protein sequence ID" value="KAJ6447135.1"/>
    <property type="molecule type" value="Genomic_DNA"/>
</dbReference>
<sequence length="155" mass="17874">MMLPRAPSMICLDRPPAQTPTTQREAEKVARIHADQPAQDGRMNVCVVSVDSFFGPDIETLIARWTNAIDVRKGDLTANMEIRSTGHYHLFLPFKHVYRARLLFRAILDDKRDLAYLDETKTMRYYTRDKVSRAYVEGNRRDSEGRVTATMDELP</sequence>
<proteinExistence type="predicted"/>
<keyword evidence="3" id="KW-1185">Reference proteome</keyword>
<gene>
    <name evidence="2" type="ORF">O9K51_01910</name>
</gene>